<name>A0AAX2J2X0_KINKI</name>
<dbReference type="GeneID" id="93261915"/>
<dbReference type="AlphaFoldDB" id="A0AAX2J2X0"/>
<protein>
    <recommendedName>
        <fullName evidence="3">Esterase</fullName>
    </recommendedName>
</protein>
<dbReference type="EMBL" id="LS483426">
    <property type="protein sequence ID" value="SQH24424.1"/>
    <property type="molecule type" value="Genomic_DNA"/>
</dbReference>
<organism evidence="1 2">
    <name type="scientific">Kingella kingae</name>
    <dbReference type="NCBI Taxonomy" id="504"/>
    <lineage>
        <taxon>Bacteria</taxon>
        <taxon>Pseudomonadati</taxon>
        <taxon>Pseudomonadota</taxon>
        <taxon>Betaproteobacteria</taxon>
        <taxon>Neisseriales</taxon>
        <taxon>Neisseriaceae</taxon>
        <taxon>Kingella</taxon>
    </lineage>
</organism>
<evidence type="ECO:0008006" key="3">
    <source>
        <dbReference type="Google" id="ProtNLM"/>
    </source>
</evidence>
<accession>A0AAX2J2X0</accession>
<sequence>MVVLKEGVNFVQIENIELPIFYSPAKNKNSRVLWILFSAGGPRRKNNLAYPTFDRVSWAKGKFQGECLIFEDPSYYYNKGIQDGWYLGTGEKTYYQLIAQLLTEYIQNQNINSSNLRFFGSSTGGTAAICVSSYFLNSISIASNPQIDISLWSTYKSTCSILQNTDLQLPFFIKSIINNTKSKIFISFNIGSDSDRIQAQQLFSYMGITDILQDGIFQRNNIYIWLYSIFTEKNNPHNVFPTFGMLLPIEQVFFNELPNEVMRKNFSYYSELLKDYYELNEQIIANKK</sequence>
<dbReference type="RefSeq" id="WP_003788869.1">
    <property type="nucleotide sequence ID" value="NZ_CP091518.1"/>
</dbReference>
<gene>
    <name evidence="1" type="ORF">NCTC10529_00604</name>
</gene>
<proteinExistence type="predicted"/>
<evidence type="ECO:0000313" key="1">
    <source>
        <dbReference type="EMBL" id="SQH24424.1"/>
    </source>
</evidence>
<dbReference type="Proteomes" id="UP000248598">
    <property type="component" value="Chromosome 1"/>
</dbReference>
<reference evidence="1 2" key="1">
    <citation type="submission" date="2018-06" db="EMBL/GenBank/DDBJ databases">
        <authorList>
            <consortium name="Pathogen Informatics"/>
            <person name="Doyle S."/>
        </authorList>
    </citation>
    <scope>NUCLEOTIDE SEQUENCE [LARGE SCALE GENOMIC DNA]</scope>
    <source>
        <strain evidence="1 2">NCTC10529</strain>
    </source>
</reference>
<evidence type="ECO:0000313" key="2">
    <source>
        <dbReference type="Proteomes" id="UP000248598"/>
    </source>
</evidence>